<dbReference type="AlphaFoldDB" id="A0A836CNF7"/>
<evidence type="ECO:0000313" key="2">
    <source>
        <dbReference type="EMBL" id="KAG5192985.1"/>
    </source>
</evidence>
<reference evidence="2" key="1">
    <citation type="submission" date="2021-02" db="EMBL/GenBank/DDBJ databases">
        <title>First Annotated Genome of the Yellow-green Alga Tribonema minus.</title>
        <authorList>
            <person name="Mahan K.M."/>
        </authorList>
    </citation>
    <scope>NUCLEOTIDE SEQUENCE</scope>
    <source>
        <strain evidence="2">UTEX B ZZ1240</strain>
    </source>
</reference>
<evidence type="ECO:0000313" key="3">
    <source>
        <dbReference type="Proteomes" id="UP000664859"/>
    </source>
</evidence>
<proteinExistence type="predicted"/>
<keyword evidence="3" id="KW-1185">Reference proteome</keyword>
<accession>A0A836CNF7</accession>
<gene>
    <name evidence="2" type="ORF">JKP88DRAFT_272285</name>
</gene>
<comment type="caution">
    <text evidence="2">The sequence shown here is derived from an EMBL/GenBank/DDBJ whole genome shotgun (WGS) entry which is preliminary data.</text>
</comment>
<evidence type="ECO:0000256" key="1">
    <source>
        <dbReference type="SAM" id="MobiDB-lite"/>
    </source>
</evidence>
<feature type="region of interest" description="Disordered" evidence="1">
    <location>
        <begin position="224"/>
        <end position="259"/>
    </location>
</feature>
<protein>
    <submittedName>
        <fullName evidence="2">Uncharacterized protein</fullName>
    </submittedName>
</protein>
<organism evidence="2 3">
    <name type="scientific">Tribonema minus</name>
    <dbReference type="NCBI Taxonomy" id="303371"/>
    <lineage>
        <taxon>Eukaryota</taxon>
        <taxon>Sar</taxon>
        <taxon>Stramenopiles</taxon>
        <taxon>Ochrophyta</taxon>
        <taxon>PX clade</taxon>
        <taxon>Xanthophyceae</taxon>
        <taxon>Tribonematales</taxon>
        <taxon>Tribonemataceae</taxon>
        <taxon>Tribonema</taxon>
    </lineage>
</organism>
<name>A0A836CNF7_9STRA</name>
<dbReference type="EMBL" id="JAFCMP010000001">
    <property type="protein sequence ID" value="KAG5192985.1"/>
    <property type="molecule type" value="Genomic_DNA"/>
</dbReference>
<dbReference type="Proteomes" id="UP000664859">
    <property type="component" value="Unassembled WGS sequence"/>
</dbReference>
<sequence>MSSVDSIQQLLTELDKRVSESYWTSEDVTSVLEQLHKLALEDVLSPLLMVSLLLHSEAPPDLLEFLLRTVNADAPSTKKARLAALKTVTCVVKALGAGPHLERNAQRVKDAAWRVFAAETASNEVRAAALKPLRGVLKARPAALTEPSGAARNKPLRGVLKARPAAVTEPSGAARDPALSTTYLFGVKKNGSRQPLRGVLEARPAALTEASGAARNEPLRGALKARPAALTEPSGAARNKRLRGVLKARPAALTSGAAR</sequence>